<evidence type="ECO:0000313" key="1">
    <source>
        <dbReference type="EMBL" id="CAF9936941.1"/>
    </source>
</evidence>
<name>A0A8H3G2M8_9LECA</name>
<proteinExistence type="predicted"/>
<gene>
    <name evidence="1" type="ORF">ALECFALPRED_007013</name>
</gene>
<dbReference type="EMBL" id="CAJPDR010000457">
    <property type="protein sequence ID" value="CAF9936941.1"/>
    <property type="molecule type" value="Genomic_DNA"/>
</dbReference>
<dbReference type="AlphaFoldDB" id="A0A8H3G2M8"/>
<organism evidence="1 2">
    <name type="scientific">Alectoria fallacina</name>
    <dbReference type="NCBI Taxonomy" id="1903189"/>
    <lineage>
        <taxon>Eukaryota</taxon>
        <taxon>Fungi</taxon>
        <taxon>Dikarya</taxon>
        <taxon>Ascomycota</taxon>
        <taxon>Pezizomycotina</taxon>
        <taxon>Lecanoromycetes</taxon>
        <taxon>OSLEUM clade</taxon>
        <taxon>Lecanoromycetidae</taxon>
        <taxon>Lecanorales</taxon>
        <taxon>Lecanorineae</taxon>
        <taxon>Parmeliaceae</taxon>
        <taxon>Alectoria</taxon>
    </lineage>
</organism>
<evidence type="ECO:0008006" key="3">
    <source>
        <dbReference type="Google" id="ProtNLM"/>
    </source>
</evidence>
<reference evidence="1" key="1">
    <citation type="submission" date="2021-03" db="EMBL/GenBank/DDBJ databases">
        <authorList>
            <person name="Tagirdzhanova G."/>
        </authorList>
    </citation>
    <scope>NUCLEOTIDE SEQUENCE</scope>
</reference>
<keyword evidence="2" id="KW-1185">Reference proteome</keyword>
<sequence length="448" mass="52246">MARYLINIPSELQVSVFGSCEDLDDALHLSQVCRDLRMLFRTDRRRIERQIITSSHVYEYDFCLSKLLTKHEELAELYSKIGKRLPDGNKPSIKVFETCLSSKDDKEGLTKEEIQKIVIRWKHFSFLRGLYVDDDVFKEFDRFRAAFASGLTPEQGATIVSPGFDHASVEASHRHRVPKNRFAGDFKARFHKILCLHSMAIIGLHFAKISTVEPMATKPKPGEPDVAEMIDHLWIKEDATAGGKTTEFDPGTQVDGLEVFDFLYMFLLRKILPYQTLEFWLGNDIGDYPFEWRVAGVPNALELPEWYSFMHQCRQVLQPDDLRGLIQSRAWAAWQNGPPLQSMYMRVRGMFEHGDQNDLGFDWDRDFERCVMVRALSFADEDLSTGVEDPCWWDLLRLRLGSPFLEGSVYKYEDAIDEMQEDRRKEEKIKEERITKHRMMMSEVRMEE</sequence>
<dbReference type="Proteomes" id="UP000664203">
    <property type="component" value="Unassembled WGS sequence"/>
</dbReference>
<accession>A0A8H3G2M8</accession>
<evidence type="ECO:0000313" key="2">
    <source>
        <dbReference type="Proteomes" id="UP000664203"/>
    </source>
</evidence>
<comment type="caution">
    <text evidence="1">The sequence shown here is derived from an EMBL/GenBank/DDBJ whole genome shotgun (WGS) entry which is preliminary data.</text>
</comment>
<protein>
    <recommendedName>
        <fullName evidence="3">F-box domain-containing protein</fullName>
    </recommendedName>
</protein>
<dbReference type="OrthoDB" id="5384804at2759"/>